<dbReference type="SUPFAM" id="SSF82185">
    <property type="entry name" value="Histone H3 K4-specific methyltransferase SET7/9 N-terminal domain"/>
    <property type="match status" value="1"/>
</dbReference>
<dbReference type="SMART" id="SM00698">
    <property type="entry name" value="MORN"/>
    <property type="match status" value="3"/>
</dbReference>
<proteinExistence type="predicted"/>
<evidence type="ECO:0000313" key="2">
    <source>
        <dbReference type="EMBL" id="MBS2100486.1"/>
    </source>
</evidence>
<comment type="caution">
    <text evidence="2">The sequence shown here is derived from an EMBL/GenBank/DDBJ whole genome shotgun (WGS) entry which is preliminary data.</text>
</comment>
<dbReference type="EMBL" id="JAGUCO010000024">
    <property type="protein sequence ID" value="MBS2100486.1"/>
    <property type="molecule type" value="Genomic_DNA"/>
</dbReference>
<dbReference type="Proteomes" id="UP000708576">
    <property type="component" value="Unassembled WGS sequence"/>
</dbReference>
<keyword evidence="3" id="KW-1185">Reference proteome</keyword>
<accession>A0ABS5K1C6</accession>
<evidence type="ECO:0000313" key="3">
    <source>
        <dbReference type="Proteomes" id="UP000708576"/>
    </source>
</evidence>
<sequence length="286" mass="32981">MNKKYIISVLLLAMLILVAMLAKSKNELNERNTFINDIAAELDYYKIKSKADSLLNNDELELALEQFAILDQINNNEAYTHHANSIFEERNKTHQNNSLLSNKIRERGKVIRQLYKNKDELNDSLEKVKTTLYVLQTEFDSVLICNSNIELRVNELNDSISSIHITDTLTIYCGQGVSIKYLGEVKSGKAHGFGYAIFDNKGFYEGNWKNSLRNGQGKYSWQNGDVYEGEYSNDLRNGFGIYQFKSGEQYIGDWRNDLRHGKGVLLDKDKKVLFDGKWENDKPDRH</sequence>
<gene>
    <name evidence="2" type="ORF">KEM10_19525</name>
</gene>
<dbReference type="InterPro" id="IPR003409">
    <property type="entry name" value="MORN"/>
</dbReference>
<evidence type="ECO:0008006" key="4">
    <source>
        <dbReference type="Google" id="ProtNLM"/>
    </source>
</evidence>
<keyword evidence="1" id="KW-0677">Repeat</keyword>
<dbReference type="Pfam" id="PF02493">
    <property type="entry name" value="MORN"/>
    <property type="match status" value="4"/>
</dbReference>
<dbReference type="PANTHER" id="PTHR43215:SF14">
    <property type="entry name" value="RADIAL SPOKE HEAD 1 HOMOLOG"/>
    <property type="match status" value="1"/>
</dbReference>
<evidence type="ECO:0000256" key="1">
    <source>
        <dbReference type="ARBA" id="ARBA00022737"/>
    </source>
</evidence>
<organism evidence="2 3">
    <name type="scientific">Carboxylicivirga linearis</name>
    <dbReference type="NCBI Taxonomy" id="1628157"/>
    <lineage>
        <taxon>Bacteria</taxon>
        <taxon>Pseudomonadati</taxon>
        <taxon>Bacteroidota</taxon>
        <taxon>Bacteroidia</taxon>
        <taxon>Marinilabiliales</taxon>
        <taxon>Marinilabiliaceae</taxon>
        <taxon>Carboxylicivirga</taxon>
    </lineage>
</organism>
<name>A0ABS5K1C6_9BACT</name>
<protein>
    <recommendedName>
        <fullName evidence="4">MORN repeat protein</fullName>
    </recommendedName>
</protein>
<dbReference type="PANTHER" id="PTHR43215">
    <property type="entry name" value="RADIAL SPOKE HEAD 1 HOMOLOG"/>
    <property type="match status" value="1"/>
</dbReference>
<reference evidence="2 3" key="1">
    <citation type="journal article" date="2015" name="Int. J. Syst. Evol. Microbiol.">
        <title>Carboxylicivirga linearis sp. nov., isolated from a sea cucumber culture pond.</title>
        <authorList>
            <person name="Wang F.Q."/>
            <person name="Zhou Y.X."/>
            <person name="Lin X.Z."/>
            <person name="Chen G.J."/>
            <person name="Du Z.J."/>
        </authorList>
    </citation>
    <scope>NUCLEOTIDE SEQUENCE [LARGE SCALE GENOMIC DNA]</scope>
    <source>
        <strain evidence="2 3">FB218</strain>
    </source>
</reference>
<dbReference type="RefSeq" id="WP_212218424.1">
    <property type="nucleotide sequence ID" value="NZ_JAGUCO010000024.1"/>
</dbReference>
<dbReference type="Gene3D" id="2.20.110.10">
    <property type="entry name" value="Histone H3 K4-specific methyltransferase SET7/9 N-terminal domain"/>
    <property type="match status" value="2"/>
</dbReference>